<keyword evidence="1" id="KW-0732">Signal</keyword>
<organism evidence="2 3">
    <name type="scientific">Catellatospora chokoriensis</name>
    <dbReference type="NCBI Taxonomy" id="310353"/>
    <lineage>
        <taxon>Bacteria</taxon>
        <taxon>Bacillati</taxon>
        <taxon>Actinomycetota</taxon>
        <taxon>Actinomycetes</taxon>
        <taxon>Micromonosporales</taxon>
        <taxon>Micromonosporaceae</taxon>
        <taxon>Catellatospora</taxon>
    </lineage>
</organism>
<dbReference type="AlphaFoldDB" id="A0A8J3JYG6"/>
<evidence type="ECO:0000313" key="2">
    <source>
        <dbReference type="EMBL" id="GIF93437.1"/>
    </source>
</evidence>
<gene>
    <name evidence="2" type="ORF">Cch02nite_68810</name>
</gene>
<dbReference type="RefSeq" id="WP_191841598.1">
    <property type="nucleotide sequence ID" value="NZ_BAAALB010000012.1"/>
</dbReference>
<comment type="caution">
    <text evidence="2">The sequence shown here is derived from an EMBL/GenBank/DDBJ whole genome shotgun (WGS) entry which is preliminary data.</text>
</comment>
<evidence type="ECO:0000313" key="3">
    <source>
        <dbReference type="Proteomes" id="UP000619293"/>
    </source>
</evidence>
<dbReference type="EMBL" id="BONG01000064">
    <property type="protein sequence ID" value="GIF93437.1"/>
    <property type="molecule type" value="Genomic_DNA"/>
</dbReference>
<evidence type="ECO:0000256" key="1">
    <source>
        <dbReference type="SAM" id="SignalP"/>
    </source>
</evidence>
<protein>
    <recommendedName>
        <fullName evidence="4">PknH-like protein</fullName>
    </recommendedName>
</protein>
<dbReference type="Proteomes" id="UP000619293">
    <property type="component" value="Unassembled WGS sequence"/>
</dbReference>
<dbReference type="InterPro" id="IPR049457">
    <property type="entry name" value="Emfourin"/>
</dbReference>
<keyword evidence="3" id="KW-1185">Reference proteome</keyword>
<sequence length="178" mass="18172">MNEAPPSGNRPAIRAVPAHMTALRFAALAALLALTTACAPGPAAPGASPSPGGWFSPTPATVVVHRTGGFAGVDDQITVDPAGRWTATDRAKANKSGELTTSEQAQLQTLAADPRLDTEAARPTTPTNCADAFQYTVTVDRTGRHGTVTVAFTDCPGDENLPEAAAAIANLVTGAVDR</sequence>
<evidence type="ECO:0008006" key="4">
    <source>
        <dbReference type="Google" id="ProtNLM"/>
    </source>
</evidence>
<dbReference type="Pfam" id="PF20242">
    <property type="entry name" value="Emfourin"/>
    <property type="match status" value="1"/>
</dbReference>
<reference evidence="2 3" key="1">
    <citation type="submission" date="2021-01" db="EMBL/GenBank/DDBJ databases">
        <title>Whole genome shotgun sequence of Catellatospora chokoriensis NBRC 107358.</title>
        <authorList>
            <person name="Komaki H."/>
            <person name="Tamura T."/>
        </authorList>
    </citation>
    <scope>NUCLEOTIDE SEQUENCE [LARGE SCALE GENOMIC DNA]</scope>
    <source>
        <strain evidence="2 3">NBRC 107358</strain>
    </source>
</reference>
<name>A0A8J3JYG6_9ACTN</name>
<feature type="chain" id="PRO_5035321896" description="PknH-like protein" evidence="1">
    <location>
        <begin position="40"/>
        <end position="178"/>
    </location>
</feature>
<proteinExistence type="predicted"/>
<feature type="signal peptide" evidence="1">
    <location>
        <begin position="1"/>
        <end position="39"/>
    </location>
</feature>
<accession>A0A8J3JYG6</accession>